<accession>A0A4R2RYA6</accession>
<gene>
    <name evidence="1" type="ORF">EDD57_11634</name>
</gene>
<proteinExistence type="predicted"/>
<protein>
    <submittedName>
        <fullName evidence="1">Uncharacterized protein</fullName>
    </submittedName>
</protein>
<dbReference type="AlphaFoldDB" id="A0A4R2RYA6"/>
<comment type="caution">
    <text evidence="1">The sequence shown here is derived from an EMBL/GenBank/DDBJ whole genome shotgun (WGS) entry which is preliminary data.</text>
</comment>
<organism evidence="1 2">
    <name type="scientific">Baia soyae</name>
    <dbReference type="NCBI Taxonomy" id="1544746"/>
    <lineage>
        <taxon>Bacteria</taxon>
        <taxon>Bacillati</taxon>
        <taxon>Bacillota</taxon>
        <taxon>Bacilli</taxon>
        <taxon>Bacillales</taxon>
        <taxon>Thermoactinomycetaceae</taxon>
        <taxon>Baia</taxon>
    </lineage>
</organism>
<dbReference type="EMBL" id="SLXV01000016">
    <property type="protein sequence ID" value="TCP68573.1"/>
    <property type="molecule type" value="Genomic_DNA"/>
</dbReference>
<reference evidence="1 2" key="1">
    <citation type="submission" date="2019-03" db="EMBL/GenBank/DDBJ databases">
        <title>Genomic Encyclopedia of Type Strains, Phase IV (KMG-IV): sequencing the most valuable type-strain genomes for metagenomic binning, comparative biology and taxonomic classification.</title>
        <authorList>
            <person name="Goeker M."/>
        </authorList>
    </citation>
    <scope>NUCLEOTIDE SEQUENCE [LARGE SCALE GENOMIC DNA]</scope>
    <source>
        <strain evidence="1 2">DSM 46831</strain>
    </source>
</reference>
<evidence type="ECO:0000313" key="1">
    <source>
        <dbReference type="EMBL" id="TCP68573.1"/>
    </source>
</evidence>
<dbReference type="Proteomes" id="UP000294746">
    <property type="component" value="Unassembled WGS sequence"/>
</dbReference>
<keyword evidence="2" id="KW-1185">Reference proteome</keyword>
<sequence length="224" mass="25563">MVDLTCSHFIDGQGDNEWRSTHYPELVKGISETHKVEFTCFDKLDRAVRQMMVSMIKATYDPLIDRKNLPNRSIDQIVEVVEKDTTCCALLVKKNTREIEVVQMMTPPHIVDSNPFIRLGSIGFSPELLGTKKQLPHAKMLHSVLMEHLASFHLWAKIPFEDSKLTILTTQNEYLPISDPILARKMLEAVGYVSDISVHESGTVLIQHSSKKYVEKMMLRQPNS</sequence>
<name>A0A4R2RYA6_9BACL</name>
<evidence type="ECO:0000313" key="2">
    <source>
        <dbReference type="Proteomes" id="UP000294746"/>
    </source>
</evidence>